<sequence length="42" mass="5095">MADLAMVFHWGPAEMDPMELDELMDWRERARRRAEPPKQPRK</sequence>
<evidence type="ECO:0008006" key="3">
    <source>
        <dbReference type="Google" id="ProtNLM"/>
    </source>
</evidence>
<comment type="caution">
    <text evidence="1">The sequence shown here is derived from an EMBL/GenBank/DDBJ whole genome shotgun (WGS) entry which is preliminary data.</text>
</comment>
<name>A0ABQ0U6T6_9GAMM</name>
<evidence type="ECO:0000313" key="1">
    <source>
        <dbReference type="EMBL" id="GEK74228.1"/>
    </source>
</evidence>
<protein>
    <recommendedName>
        <fullName evidence="3">GpE family phage tail protein</fullName>
    </recommendedName>
</protein>
<dbReference type="Pfam" id="PF06528">
    <property type="entry name" value="Phage_P2_GpE"/>
    <property type="match status" value="1"/>
</dbReference>
<evidence type="ECO:0000313" key="2">
    <source>
        <dbReference type="Proteomes" id="UP000321121"/>
    </source>
</evidence>
<dbReference type="InterPro" id="IPR009493">
    <property type="entry name" value="P2_GpE"/>
</dbReference>
<keyword evidence="2" id="KW-1185">Reference proteome</keyword>
<gene>
    <name evidence="1" type="ORF">HHA04nite_27720</name>
</gene>
<dbReference type="Proteomes" id="UP000321121">
    <property type="component" value="Unassembled WGS sequence"/>
</dbReference>
<dbReference type="RefSeq" id="WP_146909889.1">
    <property type="nucleotide sequence ID" value="NZ_BJUS01000039.1"/>
</dbReference>
<organism evidence="1 2">
    <name type="scientific">Halomonas halophila</name>
    <dbReference type="NCBI Taxonomy" id="29573"/>
    <lineage>
        <taxon>Bacteria</taxon>
        <taxon>Pseudomonadati</taxon>
        <taxon>Pseudomonadota</taxon>
        <taxon>Gammaproteobacteria</taxon>
        <taxon>Oceanospirillales</taxon>
        <taxon>Halomonadaceae</taxon>
        <taxon>Halomonas</taxon>
    </lineage>
</organism>
<proteinExistence type="predicted"/>
<accession>A0ABQ0U6T6</accession>
<reference evidence="1 2" key="1">
    <citation type="submission" date="2019-07" db="EMBL/GenBank/DDBJ databases">
        <title>Whole genome shotgun sequence of Halomonas halophila NBRC 102604.</title>
        <authorList>
            <person name="Hosoyama A."/>
            <person name="Uohara A."/>
            <person name="Ohji S."/>
            <person name="Ichikawa N."/>
        </authorList>
    </citation>
    <scope>NUCLEOTIDE SEQUENCE [LARGE SCALE GENOMIC DNA]</scope>
    <source>
        <strain evidence="1 2">NBRC 102604</strain>
    </source>
</reference>
<dbReference type="EMBL" id="BJUS01000039">
    <property type="protein sequence ID" value="GEK74228.1"/>
    <property type="molecule type" value="Genomic_DNA"/>
</dbReference>